<evidence type="ECO:0000313" key="7">
    <source>
        <dbReference type="Proteomes" id="UP000648663"/>
    </source>
</evidence>
<keyword evidence="2" id="KW-0812">Transmembrane</keyword>
<gene>
    <name evidence="5" type="ORF">FB380_000149</name>
    <name evidence="4" type="ORF">GCM10011589_23390</name>
</gene>
<feature type="transmembrane region" description="Helical" evidence="2">
    <location>
        <begin position="104"/>
        <end position="134"/>
    </location>
</feature>
<dbReference type="EMBL" id="BMMI01000004">
    <property type="protein sequence ID" value="GGL66402.1"/>
    <property type="molecule type" value="Genomic_DNA"/>
</dbReference>
<proteinExistence type="predicted"/>
<keyword evidence="2" id="KW-0472">Membrane</keyword>
<feature type="region of interest" description="Disordered" evidence="1">
    <location>
        <begin position="1"/>
        <end position="60"/>
    </location>
</feature>
<accession>A0A846LC60</accession>
<dbReference type="Pfam" id="PF13828">
    <property type="entry name" value="DUF4190"/>
    <property type="match status" value="1"/>
</dbReference>
<feature type="compositionally biased region" description="Pro residues" evidence="1">
    <location>
        <begin position="10"/>
        <end position="29"/>
    </location>
</feature>
<reference evidence="4" key="1">
    <citation type="journal article" date="2014" name="Int. J. Syst. Evol. Microbiol.">
        <title>Complete genome of a new Firmicutes species belonging to the dominant human colonic microbiota ('Ruminococcus bicirculans') reveals two chromosomes and a selective capacity to utilize plant glucans.</title>
        <authorList>
            <consortium name="NISC Comparative Sequencing Program"/>
            <person name="Wegmann U."/>
            <person name="Louis P."/>
            <person name="Goesmann A."/>
            <person name="Henrissat B."/>
            <person name="Duncan S.H."/>
            <person name="Flint H.J."/>
        </authorList>
    </citation>
    <scope>NUCLEOTIDE SEQUENCE</scope>
    <source>
        <strain evidence="4">CGMCC 4.5581</strain>
    </source>
</reference>
<keyword evidence="2" id="KW-1133">Transmembrane helix</keyword>
<dbReference type="EMBL" id="JAAMPA010000001">
    <property type="protein sequence ID" value="NIH65703.1"/>
    <property type="molecule type" value="Genomic_DNA"/>
</dbReference>
<dbReference type="Proteomes" id="UP000648663">
    <property type="component" value="Unassembled WGS sequence"/>
</dbReference>
<feature type="compositionally biased region" description="Pro residues" evidence="1">
    <location>
        <begin position="43"/>
        <end position="58"/>
    </location>
</feature>
<evidence type="ECO:0000259" key="3">
    <source>
        <dbReference type="Pfam" id="PF13828"/>
    </source>
</evidence>
<dbReference type="RefSeq" id="WP_166753409.1">
    <property type="nucleotide sequence ID" value="NZ_BAABJU010000007.1"/>
</dbReference>
<dbReference type="InterPro" id="IPR025241">
    <property type="entry name" value="DUF4190"/>
</dbReference>
<evidence type="ECO:0000256" key="2">
    <source>
        <dbReference type="SAM" id="Phobius"/>
    </source>
</evidence>
<reference evidence="4" key="4">
    <citation type="submission" date="2024-05" db="EMBL/GenBank/DDBJ databases">
        <authorList>
            <person name="Sun Q."/>
            <person name="Zhou Y."/>
        </authorList>
    </citation>
    <scope>NUCLEOTIDE SEQUENCE</scope>
    <source>
        <strain evidence="4">CGMCC 4.5581</strain>
    </source>
</reference>
<comment type="caution">
    <text evidence="5">The sequence shown here is derived from an EMBL/GenBank/DDBJ whole genome shotgun (WGS) entry which is preliminary data.</text>
</comment>
<organism evidence="5 6">
    <name type="scientific">Modestobacter marinus</name>
    <dbReference type="NCBI Taxonomy" id="477641"/>
    <lineage>
        <taxon>Bacteria</taxon>
        <taxon>Bacillati</taxon>
        <taxon>Actinomycetota</taxon>
        <taxon>Actinomycetes</taxon>
        <taxon>Geodermatophilales</taxon>
        <taxon>Geodermatophilaceae</taxon>
        <taxon>Modestobacter</taxon>
    </lineage>
</organism>
<dbReference type="Proteomes" id="UP000552836">
    <property type="component" value="Unassembled WGS sequence"/>
</dbReference>
<feature type="domain" description="DUF4190" evidence="3">
    <location>
        <begin position="70"/>
        <end position="121"/>
    </location>
</feature>
<evidence type="ECO:0000313" key="4">
    <source>
        <dbReference type="EMBL" id="GGL66402.1"/>
    </source>
</evidence>
<evidence type="ECO:0000256" key="1">
    <source>
        <dbReference type="SAM" id="MobiDB-lite"/>
    </source>
</evidence>
<name>A0A846LC60_9ACTN</name>
<protein>
    <recommendedName>
        <fullName evidence="3">DUF4190 domain-containing protein</fullName>
    </recommendedName>
</protein>
<reference evidence="7" key="2">
    <citation type="journal article" date="2019" name="Int. J. Syst. Evol. Microbiol.">
        <title>The Global Catalogue of Microorganisms (GCM) 10K type strain sequencing project: providing services to taxonomists for standard genome sequencing and annotation.</title>
        <authorList>
            <consortium name="The Broad Institute Genomics Platform"/>
            <consortium name="The Broad Institute Genome Sequencing Center for Infectious Disease"/>
            <person name="Wu L."/>
            <person name="Ma J."/>
        </authorList>
    </citation>
    <scope>NUCLEOTIDE SEQUENCE [LARGE SCALE GENOMIC DNA]</scope>
    <source>
        <strain evidence="7">CGMCC 4.5581</strain>
    </source>
</reference>
<dbReference type="AlphaFoldDB" id="A0A846LC60"/>
<reference evidence="5 6" key="3">
    <citation type="submission" date="2020-02" db="EMBL/GenBank/DDBJ databases">
        <title>Sequencing the genomes of 1000 actinobacteria strains.</title>
        <authorList>
            <person name="Klenk H.-P."/>
        </authorList>
    </citation>
    <scope>NUCLEOTIDE SEQUENCE [LARGE SCALE GENOMIC DNA]</scope>
    <source>
        <strain evidence="5 6">DSM 45201</strain>
    </source>
</reference>
<feature type="transmembrane region" description="Helical" evidence="2">
    <location>
        <begin position="69"/>
        <end position="92"/>
    </location>
</feature>
<keyword evidence="7" id="KW-1185">Reference proteome</keyword>
<sequence>MSQDDFYRGDPPPHGAPPHGTPSYGPPHGMPSYGPPGYGTPSYGPPGYGPPGYGPPGYGPGWRRSTNQLAIVALVATFLLAPVGLVLGLVARGQIRRSGEQGDGLALAAVIVGGLGTTLMAAGLVVWIGLLASISDGAFAP</sequence>
<evidence type="ECO:0000313" key="6">
    <source>
        <dbReference type="Proteomes" id="UP000552836"/>
    </source>
</evidence>
<evidence type="ECO:0000313" key="5">
    <source>
        <dbReference type="EMBL" id="NIH65703.1"/>
    </source>
</evidence>